<dbReference type="InterPro" id="IPR010093">
    <property type="entry name" value="SinI_DNA-bd"/>
</dbReference>
<dbReference type="InterPro" id="IPR009061">
    <property type="entry name" value="DNA-bd_dom_put_sf"/>
</dbReference>
<dbReference type="AlphaFoldDB" id="A0A4P6K341"/>
<organism evidence="2 3">
    <name type="scientific">Ktedonosporobacter rubrisoli</name>
    <dbReference type="NCBI Taxonomy" id="2509675"/>
    <lineage>
        <taxon>Bacteria</taxon>
        <taxon>Bacillati</taxon>
        <taxon>Chloroflexota</taxon>
        <taxon>Ktedonobacteria</taxon>
        <taxon>Ktedonobacterales</taxon>
        <taxon>Ktedonosporobacteraceae</taxon>
        <taxon>Ktedonosporobacter</taxon>
    </lineage>
</organism>
<feature type="domain" description="Helix-turn-helix" evidence="1">
    <location>
        <begin position="8"/>
        <end position="57"/>
    </location>
</feature>
<dbReference type="GO" id="GO:0003677">
    <property type="term" value="F:DNA binding"/>
    <property type="evidence" value="ECO:0007669"/>
    <property type="project" value="UniProtKB-KW"/>
</dbReference>
<evidence type="ECO:0000259" key="1">
    <source>
        <dbReference type="Pfam" id="PF12728"/>
    </source>
</evidence>
<protein>
    <submittedName>
        <fullName evidence="2">DNA-binding protein</fullName>
    </submittedName>
</protein>
<gene>
    <name evidence="2" type="ORF">EPA93_43360</name>
</gene>
<reference evidence="2 3" key="1">
    <citation type="submission" date="2019-01" db="EMBL/GenBank/DDBJ databases">
        <title>Ktedonosporobacter rubrisoli SCAWS-G2.</title>
        <authorList>
            <person name="Huang Y."/>
            <person name="Yan B."/>
        </authorList>
    </citation>
    <scope>NUCLEOTIDE SEQUENCE [LARGE SCALE GENOMIC DNA]</scope>
    <source>
        <strain evidence="2 3">SCAWS-G2</strain>
    </source>
</reference>
<evidence type="ECO:0000313" key="3">
    <source>
        <dbReference type="Proteomes" id="UP000290365"/>
    </source>
</evidence>
<dbReference type="EMBL" id="CP035758">
    <property type="protein sequence ID" value="QBD82455.1"/>
    <property type="molecule type" value="Genomic_DNA"/>
</dbReference>
<name>A0A4P6K341_KTERU</name>
<dbReference type="NCBIfam" id="TIGR01764">
    <property type="entry name" value="excise"/>
    <property type="match status" value="1"/>
</dbReference>
<dbReference type="Proteomes" id="UP000290365">
    <property type="component" value="Chromosome"/>
</dbReference>
<evidence type="ECO:0000313" key="2">
    <source>
        <dbReference type="EMBL" id="QBD82455.1"/>
    </source>
</evidence>
<dbReference type="RefSeq" id="WP_129893524.1">
    <property type="nucleotide sequence ID" value="NZ_CP035758.1"/>
</dbReference>
<dbReference type="InterPro" id="IPR041657">
    <property type="entry name" value="HTH_17"/>
</dbReference>
<dbReference type="OrthoDB" id="515428at2"/>
<sequence length="71" mass="8212">MAQNEDEYLTPQKACDYLGVSRRTLERYAEAGRITKYRRGIKRAVYFKKVELDGLLEIRPDKKSNGEASTN</sequence>
<dbReference type="Pfam" id="PF12728">
    <property type="entry name" value="HTH_17"/>
    <property type="match status" value="1"/>
</dbReference>
<keyword evidence="2" id="KW-0238">DNA-binding</keyword>
<accession>A0A4P6K341</accession>
<dbReference type="SUPFAM" id="SSF46955">
    <property type="entry name" value="Putative DNA-binding domain"/>
    <property type="match status" value="1"/>
</dbReference>
<dbReference type="KEGG" id="kbs:EPA93_43360"/>
<proteinExistence type="predicted"/>
<keyword evidence="3" id="KW-1185">Reference proteome</keyword>